<evidence type="ECO:0000256" key="2">
    <source>
        <dbReference type="ARBA" id="ARBA00023186"/>
    </source>
</evidence>
<keyword evidence="7" id="KW-1185">Reference proteome</keyword>
<dbReference type="EMBL" id="CAKKNE010000006">
    <property type="protein sequence ID" value="CAH0380438.1"/>
    <property type="molecule type" value="Genomic_DNA"/>
</dbReference>
<name>A0A8J2SUD0_9STRA</name>
<keyword evidence="3" id="KW-0206">Cytoskeleton</keyword>
<dbReference type="SUPFAM" id="SSF46988">
    <property type="entry name" value="Tubulin chaperone cofactor A"/>
    <property type="match status" value="1"/>
</dbReference>
<keyword evidence="3" id="KW-0493">Microtubule</keyword>
<evidence type="ECO:0000313" key="6">
    <source>
        <dbReference type="EMBL" id="CAH0380438.1"/>
    </source>
</evidence>
<organism evidence="6 7">
    <name type="scientific">Pelagomonas calceolata</name>
    <dbReference type="NCBI Taxonomy" id="35677"/>
    <lineage>
        <taxon>Eukaryota</taxon>
        <taxon>Sar</taxon>
        <taxon>Stramenopiles</taxon>
        <taxon>Ochrophyta</taxon>
        <taxon>Pelagophyceae</taxon>
        <taxon>Pelagomonadales</taxon>
        <taxon>Pelagomonadaceae</taxon>
        <taxon>Pelagomonas</taxon>
    </lineage>
</organism>
<evidence type="ECO:0000313" key="5">
    <source>
        <dbReference type="EMBL" id="CAH0370136.1"/>
    </source>
</evidence>
<dbReference type="PANTHER" id="PTHR21500:SF0">
    <property type="entry name" value="TUBULIN-SPECIFIC CHAPERONE A"/>
    <property type="match status" value="1"/>
</dbReference>
<dbReference type="GO" id="GO:0007021">
    <property type="term" value="P:tubulin complex assembly"/>
    <property type="evidence" value="ECO:0007669"/>
    <property type="project" value="UniProtKB-UniRule"/>
</dbReference>
<dbReference type="Pfam" id="PF02970">
    <property type="entry name" value="TBCA"/>
    <property type="match status" value="1"/>
</dbReference>
<dbReference type="AlphaFoldDB" id="A0A8J2SUD0"/>
<dbReference type="EMBL" id="CAKKNE010000003">
    <property type="protein sequence ID" value="CAH0370136.1"/>
    <property type="molecule type" value="Genomic_DNA"/>
</dbReference>
<sequence length="138" mass="15723">MAEIASATMPAGEMPKPRRQKKVFKPPSDAQVCKTKVSIARRLVKEVAHYEAETKKDEARVEAMRADPTKDEYDVKKMLEVVEESRMMIPDATRRLGEAINELFSFIEEHHATTEVLECESYAEATALLEKYDDMVTD</sequence>
<evidence type="ECO:0000256" key="1">
    <source>
        <dbReference type="ARBA" id="ARBA00006806"/>
    </source>
</evidence>
<feature type="region of interest" description="Disordered" evidence="4">
    <location>
        <begin position="1"/>
        <end position="28"/>
    </location>
</feature>
<evidence type="ECO:0000256" key="3">
    <source>
        <dbReference type="RuleBase" id="RU364030"/>
    </source>
</evidence>
<evidence type="ECO:0000256" key="4">
    <source>
        <dbReference type="SAM" id="MobiDB-lite"/>
    </source>
</evidence>
<reference evidence="6" key="1">
    <citation type="submission" date="2021-11" db="EMBL/GenBank/DDBJ databases">
        <authorList>
            <consortium name="Genoscope - CEA"/>
            <person name="William W."/>
        </authorList>
    </citation>
    <scope>NUCLEOTIDE SEQUENCE</scope>
</reference>
<evidence type="ECO:0000313" key="7">
    <source>
        <dbReference type="Proteomes" id="UP000789595"/>
    </source>
</evidence>
<comment type="subunit">
    <text evidence="3">Supercomplex made of cofactors A to E. Cofactors A and D function by capturing and stabilizing tubulin in a quasi-native conformation. Cofactor E binds to the cofactor D-tubulin complex; interaction with cofactor C then causes the release of tubulin polypeptides that are committed to the native state.</text>
</comment>
<keyword evidence="3" id="KW-0963">Cytoplasm</keyword>
<comment type="subcellular location">
    <subcellularLocation>
        <location evidence="3">Cytoplasm</location>
        <location evidence="3">Cytoskeleton</location>
    </subcellularLocation>
</comment>
<dbReference type="InterPro" id="IPR036126">
    <property type="entry name" value="TBCA_sf"/>
</dbReference>
<accession>A0A8J2SUD0</accession>
<dbReference type="OrthoDB" id="296187at2759"/>
<gene>
    <name evidence="5" type="ORF">PECAL_3P00020</name>
    <name evidence="6" type="ORF">PECAL_6P20960</name>
</gene>
<comment type="similarity">
    <text evidence="1 3">Belongs to the TBCA family.</text>
</comment>
<proteinExistence type="inferred from homology"/>
<protein>
    <recommendedName>
        <fullName evidence="3">Tubulin-specific chaperone A</fullName>
    </recommendedName>
</protein>
<dbReference type="PANTHER" id="PTHR21500">
    <property type="entry name" value="TUBULIN-SPECIFIC CHAPERONE A"/>
    <property type="match status" value="1"/>
</dbReference>
<dbReference type="GO" id="GO:0048487">
    <property type="term" value="F:beta-tubulin binding"/>
    <property type="evidence" value="ECO:0007669"/>
    <property type="project" value="InterPro"/>
</dbReference>
<dbReference type="InterPro" id="IPR004226">
    <property type="entry name" value="TBCA"/>
</dbReference>
<dbReference type="Proteomes" id="UP000789595">
    <property type="component" value="Unassembled WGS sequence"/>
</dbReference>
<keyword evidence="2 3" id="KW-0143">Chaperone</keyword>
<dbReference type="GO" id="GO:0005874">
    <property type="term" value="C:microtubule"/>
    <property type="evidence" value="ECO:0007669"/>
    <property type="project" value="UniProtKB-KW"/>
</dbReference>
<dbReference type="GO" id="GO:0005829">
    <property type="term" value="C:cytosol"/>
    <property type="evidence" value="ECO:0007669"/>
    <property type="project" value="TreeGrafter"/>
</dbReference>
<dbReference type="GO" id="GO:0007023">
    <property type="term" value="P:post-chaperonin tubulin folding pathway"/>
    <property type="evidence" value="ECO:0007669"/>
    <property type="project" value="UniProtKB-UniRule"/>
</dbReference>
<comment type="caution">
    <text evidence="6">The sequence shown here is derived from an EMBL/GenBank/DDBJ whole genome shotgun (WGS) entry which is preliminary data.</text>
</comment>
<dbReference type="Gene3D" id="1.20.58.90">
    <property type="match status" value="1"/>
</dbReference>